<evidence type="ECO:0000313" key="4">
    <source>
        <dbReference type="Proteomes" id="UP000000641"/>
    </source>
</evidence>
<evidence type="ECO:0000313" key="3">
    <source>
        <dbReference type="EMBL" id="ABL77442.1"/>
    </source>
</evidence>
<dbReference type="eggNOG" id="arCOG04217">
    <property type="taxonomic scope" value="Archaea"/>
</dbReference>
<accession>A1RW62</accession>
<evidence type="ECO:0000256" key="1">
    <source>
        <dbReference type="SAM" id="MobiDB-lite"/>
    </source>
</evidence>
<name>A1RW62_THEPD</name>
<feature type="region of interest" description="Disordered" evidence="1">
    <location>
        <begin position="136"/>
        <end position="166"/>
    </location>
</feature>
<keyword evidence="4" id="KW-1185">Reference proteome</keyword>
<organism evidence="3 4">
    <name type="scientific">Thermofilum pendens (strain DSM 2475 / Hrk 5)</name>
    <dbReference type="NCBI Taxonomy" id="368408"/>
    <lineage>
        <taxon>Archaea</taxon>
        <taxon>Thermoproteota</taxon>
        <taxon>Thermoprotei</taxon>
        <taxon>Thermofilales</taxon>
        <taxon>Thermofilaceae</taxon>
        <taxon>Thermofilum</taxon>
    </lineage>
</organism>
<feature type="domain" description="Putative phage metallopeptidase" evidence="2">
    <location>
        <begin position="5"/>
        <end position="108"/>
    </location>
</feature>
<dbReference type="EMBL" id="CP000505">
    <property type="protein sequence ID" value="ABL77442.1"/>
    <property type="molecule type" value="Genomic_DNA"/>
</dbReference>
<dbReference type="STRING" id="368408.Tpen_0032"/>
<evidence type="ECO:0000259" key="2">
    <source>
        <dbReference type="Pfam" id="PF18894"/>
    </source>
</evidence>
<dbReference type="KEGG" id="tpe:Tpen_0032"/>
<gene>
    <name evidence="3" type="ordered locus">Tpen_0032</name>
</gene>
<dbReference type="EnsemblBacteria" id="ABL77442">
    <property type="protein sequence ID" value="ABL77442"/>
    <property type="gene ID" value="Tpen_0032"/>
</dbReference>
<feature type="compositionally biased region" description="Basic residues" evidence="1">
    <location>
        <begin position="149"/>
        <end position="166"/>
    </location>
</feature>
<reference evidence="4" key="1">
    <citation type="journal article" date="2008" name="J. Bacteriol.">
        <title>Genome sequence of Thermofilum pendens reveals an exceptional loss of biosynthetic pathways without genome reduction.</title>
        <authorList>
            <person name="Anderson I."/>
            <person name="Rodriguez J."/>
            <person name="Susanti D."/>
            <person name="Porat I."/>
            <person name="Reich C."/>
            <person name="Ulrich L.E."/>
            <person name="Elkins J.G."/>
            <person name="Mavromatis K."/>
            <person name="Lykidis A."/>
            <person name="Kim E."/>
            <person name="Thompson L.S."/>
            <person name="Nolan M."/>
            <person name="Land M."/>
            <person name="Copeland A."/>
            <person name="Lapidus A."/>
            <person name="Lucas S."/>
            <person name="Detter C."/>
            <person name="Zhulin I.B."/>
            <person name="Olsen G.J."/>
            <person name="Whitman W."/>
            <person name="Mukhopadhyay B."/>
            <person name="Bristow J."/>
            <person name="Kyrpides N."/>
        </authorList>
    </citation>
    <scope>NUCLEOTIDE SEQUENCE [LARGE SCALE GENOMIC DNA]</scope>
    <source>
        <strain evidence="4">DSM 2475 / Hrk 5</strain>
    </source>
</reference>
<dbReference type="InterPro" id="IPR043998">
    <property type="entry name" value="Put_Metallopep"/>
</dbReference>
<dbReference type="HOGENOM" id="CLU_136010_0_0_2"/>
<sequence>MPRIRYERARDVEELVEDIVACLGLDWIDVRRLHFVRSHGSRSKAYARIYGVPRIFQVALGLKPLYIIEVVSENFDKLGDAEKIKVLIHELMHIPRSFSGGLRPHGKYTSRQNVEKLFKEYLARKRSKNIYGTLGNRIETHGKAPRPAGKSRKAGVVKRGKTRRGR</sequence>
<dbReference type="Proteomes" id="UP000000641">
    <property type="component" value="Chromosome"/>
</dbReference>
<proteinExistence type="predicted"/>
<dbReference type="RefSeq" id="WP_011751707.1">
    <property type="nucleotide sequence ID" value="NC_008698.1"/>
</dbReference>
<dbReference type="GeneID" id="4601541"/>
<dbReference type="Pfam" id="PF18894">
    <property type="entry name" value="PhageMetallopep"/>
    <property type="match status" value="1"/>
</dbReference>
<protein>
    <submittedName>
        <fullName evidence="3">Metallopeptidase-like protein</fullName>
    </submittedName>
</protein>
<dbReference type="AlphaFoldDB" id="A1RW62"/>